<dbReference type="CDD" id="cd04301">
    <property type="entry name" value="NAT_SF"/>
    <property type="match status" value="1"/>
</dbReference>
<dbReference type="InterPro" id="IPR050832">
    <property type="entry name" value="Bact_Acetyltransf"/>
</dbReference>
<dbReference type="Proteomes" id="UP000317722">
    <property type="component" value="Unassembled WGS sequence"/>
</dbReference>
<evidence type="ECO:0000259" key="3">
    <source>
        <dbReference type="PROSITE" id="PS51186"/>
    </source>
</evidence>
<dbReference type="PROSITE" id="PS51186">
    <property type="entry name" value="GNAT"/>
    <property type="match status" value="1"/>
</dbReference>
<evidence type="ECO:0000256" key="2">
    <source>
        <dbReference type="ARBA" id="ARBA00023315"/>
    </source>
</evidence>
<evidence type="ECO:0000313" key="4">
    <source>
        <dbReference type="EMBL" id="TPG18078.1"/>
    </source>
</evidence>
<proteinExistence type="predicted"/>
<feature type="domain" description="N-acetyltransferase" evidence="3">
    <location>
        <begin position="4"/>
        <end position="171"/>
    </location>
</feature>
<keyword evidence="2" id="KW-0012">Acyltransferase</keyword>
<dbReference type="SUPFAM" id="SSF55729">
    <property type="entry name" value="Acyl-CoA N-acyltransferases (Nat)"/>
    <property type="match status" value="1"/>
</dbReference>
<reference evidence="4 5" key="1">
    <citation type="journal article" date="2019" name="Environ. Microbiol.">
        <title>Species interactions and distinct microbial communities in high Arctic permafrost affected cryosols are associated with the CH4 and CO2 gas fluxes.</title>
        <authorList>
            <person name="Altshuler I."/>
            <person name="Hamel J."/>
            <person name="Turney S."/>
            <person name="Magnuson E."/>
            <person name="Levesque R."/>
            <person name="Greer C."/>
            <person name="Whyte L.G."/>
        </authorList>
    </citation>
    <scope>NUCLEOTIDE SEQUENCE [LARGE SCALE GENOMIC DNA]</scope>
    <source>
        <strain evidence="4 5">S9.3A</strain>
    </source>
</reference>
<dbReference type="Pfam" id="PF00583">
    <property type="entry name" value="Acetyltransf_1"/>
    <property type="match status" value="1"/>
</dbReference>
<name>A0A502CYV0_9MICO</name>
<evidence type="ECO:0000256" key="1">
    <source>
        <dbReference type="ARBA" id="ARBA00022679"/>
    </source>
</evidence>
<gene>
    <name evidence="4" type="ORF">EAH86_06640</name>
</gene>
<dbReference type="Gene3D" id="3.40.630.30">
    <property type="match status" value="1"/>
</dbReference>
<keyword evidence="1 4" id="KW-0808">Transferase</keyword>
<dbReference type="InterPro" id="IPR016181">
    <property type="entry name" value="Acyl_CoA_acyltransferase"/>
</dbReference>
<sequence length="171" mass="18368">MSQVVVRARSPQDIPVLADVLAAQRLHSGYPQNWPLPFPVEDFIARADEDAAWTAELDGRVVGHVAVSRVEPGLEADLWVAGSGRPREELAAVAVLFVDHTVAGRGVGKALLGTAVGAIRASGRTPVLDVVQETASAVELYRRTGWQVVGAGRPWWLPADHLPVLFMVLPD</sequence>
<dbReference type="EMBL" id="RCZM01000002">
    <property type="protein sequence ID" value="TPG18078.1"/>
    <property type="molecule type" value="Genomic_DNA"/>
</dbReference>
<dbReference type="InterPro" id="IPR000182">
    <property type="entry name" value="GNAT_dom"/>
</dbReference>
<dbReference type="AlphaFoldDB" id="A0A502CYV0"/>
<comment type="caution">
    <text evidence="4">The sequence shown here is derived from an EMBL/GenBank/DDBJ whole genome shotgun (WGS) entry which is preliminary data.</text>
</comment>
<dbReference type="PANTHER" id="PTHR43877">
    <property type="entry name" value="AMINOALKYLPHOSPHONATE N-ACETYLTRANSFERASE-RELATED-RELATED"/>
    <property type="match status" value="1"/>
</dbReference>
<dbReference type="RefSeq" id="WP_140737967.1">
    <property type="nucleotide sequence ID" value="NZ_RCZM01000002.1"/>
</dbReference>
<dbReference type="OrthoDB" id="3216107at2"/>
<keyword evidence="5" id="KW-1185">Reference proteome</keyword>
<protein>
    <submittedName>
        <fullName evidence="4">GNAT family N-acetyltransferase</fullName>
    </submittedName>
</protein>
<accession>A0A502CYV0</accession>
<dbReference type="GO" id="GO:0016747">
    <property type="term" value="F:acyltransferase activity, transferring groups other than amino-acyl groups"/>
    <property type="evidence" value="ECO:0007669"/>
    <property type="project" value="InterPro"/>
</dbReference>
<organism evidence="4 5">
    <name type="scientific">Pedococcus bigeumensis</name>
    <dbReference type="NCBI Taxonomy" id="433644"/>
    <lineage>
        <taxon>Bacteria</taxon>
        <taxon>Bacillati</taxon>
        <taxon>Actinomycetota</taxon>
        <taxon>Actinomycetes</taxon>
        <taxon>Micrococcales</taxon>
        <taxon>Intrasporangiaceae</taxon>
        <taxon>Pedococcus</taxon>
    </lineage>
</organism>
<evidence type="ECO:0000313" key="5">
    <source>
        <dbReference type="Proteomes" id="UP000317722"/>
    </source>
</evidence>
<dbReference type="PANTHER" id="PTHR43877:SF2">
    <property type="entry name" value="AMINOALKYLPHOSPHONATE N-ACETYLTRANSFERASE-RELATED"/>
    <property type="match status" value="1"/>
</dbReference>